<protein>
    <submittedName>
        <fullName evidence="2">Uncharacterized protein</fullName>
    </submittedName>
</protein>
<feature type="region of interest" description="Disordered" evidence="1">
    <location>
        <begin position="29"/>
        <end position="57"/>
    </location>
</feature>
<evidence type="ECO:0000313" key="2">
    <source>
        <dbReference type="Ensembl" id="ENSOGAP00000020120.1"/>
    </source>
</evidence>
<dbReference type="Pfam" id="PF15380">
    <property type="entry name" value="DUF4607"/>
    <property type="match status" value="1"/>
</dbReference>
<dbReference type="STRING" id="30611.ENSOGAP00000020120"/>
<accession>H0XVH8</accession>
<feature type="compositionally biased region" description="Polar residues" evidence="1">
    <location>
        <begin position="114"/>
        <end position="124"/>
    </location>
</feature>
<reference evidence="2" key="3">
    <citation type="submission" date="2025-09" db="UniProtKB">
        <authorList>
            <consortium name="Ensembl"/>
        </authorList>
    </citation>
    <scope>IDENTIFICATION</scope>
</reference>
<name>H0XVH8_OTOGA</name>
<keyword evidence="3" id="KW-1185">Reference proteome</keyword>
<dbReference type="EMBL" id="AAQR03016584">
    <property type="status" value="NOT_ANNOTATED_CDS"/>
    <property type="molecule type" value="Genomic_DNA"/>
</dbReference>
<dbReference type="Proteomes" id="UP000005225">
    <property type="component" value="Unassembled WGS sequence"/>
</dbReference>
<evidence type="ECO:0000256" key="1">
    <source>
        <dbReference type="SAM" id="MobiDB-lite"/>
    </source>
</evidence>
<dbReference type="GeneTree" id="ENSGT00390000015477"/>
<organism evidence="2 3">
    <name type="scientific">Otolemur garnettii</name>
    <name type="common">Small-eared galago</name>
    <name type="synonym">Garnett's greater bushbaby</name>
    <dbReference type="NCBI Taxonomy" id="30611"/>
    <lineage>
        <taxon>Eukaryota</taxon>
        <taxon>Metazoa</taxon>
        <taxon>Chordata</taxon>
        <taxon>Craniata</taxon>
        <taxon>Vertebrata</taxon>
        <taxon>Euteleostomi</taxon>
        <taxon>Mammalia</taxon>
        <taxon>Eutheria</taxon>
        <taxon>Euarchontoglires</taxon>
        <taxon>Primates</taxon>
        <taxon>Strepsirrhini</taxon>
        <taxon>Lorisiformes</taxon>
        <taxon>Galagidae</taxon>
        <taxon>Otolemur</taxon>
    </lineage>
</organism>
<dbReference type="PANTHER" id="PTHR40708">
    <property type="entry name" value="RIKEN CDNA 1700113H08 GENE"/>
    <property type="match status" value="1"/>
</dbReference>
<dbReference type="PANTHER" id="PTHR40708:SF1">
    <property type="entry name" value="RIKEN CDNA 1700113H08 GENE"/>
    <property type="match status" value="1"/>
</dbReference>
<dbReference type="OMA" id="LIFTVRQ"/>
<feature type="region of interest" description="Disordered" evidence="1">
    <location>
        <begin position="101"/>
        <end position="221"/>
    </location>
</feature>
<dbReference type="eggNOG" id="ENOG502RVJS">
    <property type="taxonomic scope" value="Eukaryota"/>
</dbReference>
<gene>
    <name evidence="2" type="primary">CUNH12orf42</name>
</gene>
<dbReference type="InParanoid" id="H0XVH8"/>
<proteinExistence type="predicted"/>
<reference evidence="2" key="2">
    <citation type="submission" date="2025-08" db="UniProtKB">
        <authorList>
            <consortium name="Ensembl"/>
        </authorList>
    </citation>
    <scope>IDENTIFICATION</scope>
</reference>
<dbReference type="AlphaFoldDB" id="H0XVH8"/>
<dbReference type="HOGENOM" id="CLU_073506_0_0_1"/>
<reference evidence="3" key="1">
    <citation type="submission" date="2011-03" db="EMBL/GenBank/DDBJ databases">
        <title>Version 3 of the genome sequence of Otolemur garnettii (Bushbaby).</title>
        <authorList>
            <consortium name="The Broad Institute Genome Sequencing Platform"/>
            <person name="Di Palma F."/>
            <person name="Johnson J."/>
            <person name="Lander E.S."/>
            <person name="Lindblad-Toh K."/>
            <person name="Jaffe D.B."/>
            <person name="Gnerre S."/>
            <person name="MacCallum I."/>
            <person name="Przybylski D."/>
            <person name="Ribeiro F.J."/>
            <person name="Burton J.N."/>
            <person name="Walker B.J."/>
            <person name="Sharpe T."/>
            <person name="Hall G."/>
        </authorList>
    </citation>
    <scope>NUCLEOTIDE SEQUENCE [LARGE SCALE GENOMIC DNA]</scope>
</reference>
<evidence type="ECO:0000313" key="3">
    <source>
        <dbReference type="Proteomes" id="UP000005225"/>
    </source>
</evidence>
<sequence length="275" mass="29847">FPDKSQSPMAYKRLFCTYKYIVPKSPVSPESFEEEEERCGEVCPSPTPSETDEAPLISTAREEIRKRTKGVPKQAWSSPFVCQQMGQKSIERYLANPLHLEAAGTHMNRHKRVQNQPSTSAKGNSGSGARPSTAIGVCRRSQTPQARRSVWRSSSEPELEEPTAETPAGFPAPRDVPCGLRCASGNPAGQSPVAMAPETLPKHPQAPGERRPGGDTSLQGELTVSPLPLLAGASTLFPSKRLLKVCSAAPPRPPRRYHTACSQALPRPVVNAHLR</sequence>
<dbReference type="Ensembl" id="ENSOGAT00000032028.1">
    <property type="protein sequence ID" value="ENSOGAP00000020120.1"/>
    <property type="gene ID" value="ENSOGAG00000034668.1"/>
</dbReference>
<dbReference type="InterPro" id="IPR029288">
    <property type="entry name" value="DUF4607"/>
</dbReference>